<comment type="caution">
    <text evidence="3">The sequence shown here is derived from an EMBL/GenBank/DDBJ whole genome shotgun (WGS) entry which is preliminary data.</text>
</comment>
<dbReference type="PROSITE" id="PS50172">
    <property type="entry name" value="BRCT"/>
    <property type="match status" value="1"/>
</dbReference>
<protein>
    <recommendedName>
        <fullName evidence="2">BRCT domain-containing protein</fullName>
    </recommendedName>
</protein>
<gene>
    <name evidence="3" type="ORF">TrCOL_g189</name>
</gene>
<feature type="compositionally biased region" description="Polar residues" evidence="1">
    <location>
        <begin position="10"/>
        <end position="19"/>
    </location>
</feature>
<dbReference type="Pfam" id="PF16589">
    <property type="entry name" value="BRCT_2"/>
    <property type="match status" value="1"/>
</dbReference>
<dbReference type="OrthoDB" id="206849at2759"/>
<feature type="region of interest" description="Disordered" evidence="1">
    <location>
        <begin position="1"/>
        <end position="28"/>
    </location>
</feature>
<keyword evidence="4" id="KW-1185">Reference proteome</keyword>
<evidence type="ECO:0000313" key="4">
    <source>
        <dbReference type="Proteomes" id="UP001165065"/>
    </source>
</evidence>
<dbReference type="Gene3D" id="3.40.50.10190">
    <property type="entry name" value="BRCT domain"/>
    <property type="match status" value="1"/>
</dbReference>
<organism evidence="3 4">
    <name type="scientific">Triparma columacea</name>
    <dbReference type="NCBI Taxonomy" id="722753"/>
    <lineage>
        <taxon>Eukaryota</taxon>
        <taxon>Sar</taxon>
        <taxon>Stramenopiles</taxon>
        <taxon>Ochrophyta</taxon>
        <taxon>Bolidophyceae</taxon>
        <taxon>Parmales</taxon>
        <taxon>Triparmaceae</taxon>
        <taxon>Triparma</taxon>
    </lineage>
</organism>
<sequence>MGKKRKQKTEGCNDQSPPSKLSKKSDTSAPKILSKLLQKKILVLSTIDPDAQAEVNRARKDKVEGEAHIEPVSTQQYSYSDLADLVVAHSGVVMQIMGKKTYAVITTSSARSAATQKVRKAYKKCVPIVDVSWVEDSISSNSLLSLDSYRRENDVKKAVEKKEEEKQRRLEAAVDVDDAEPSLDPSAEYWSEPVSFGCSCVCHENNPGIVTDCAWCSGCSINLKLLATKALKLANNNSKDASTCRVIK</sequence>
<reference evidence="4" key="1">
    <citation type="journal article" date="2023" name="Commun. Biol.">
        <title>Genome analysis of Parmales, the sister group of diatoms, reveals the evolutionary specialization of diatoms from phago-mixotrophs to photoautotrophs.</title>
        <authorList>
            <person name="Ban H."/>
            <person name="Sato S."/>
            <person name="Yoshikawa S."/>
            <person name="Yamada K."/>
            <person name="Nakamura Y."/>
            <person name="Ichinomiya M."/>
            <person name="Sato N."/>
            <person name="Blanc-Mathieu R."/>
            <person name="Endo H."/>
            <person name="Kuwata A."/>
            <person name="Ogata H."/>
        </authorList>
    </citation>
    <scope>NUCLEOTIDE SEQUENCE [LARGE SCALE GENOMIC DNA]</scope>
</reference>
<evidence type="ECO:0000259" key="2">
    <source>
        <dbReference type="PROSITE" id="PS50172"/>
    </source>
</evidence>
<evidence type="ECO:0000256" key="1">
    <source>
        <dbReference type="SAM" id="MobiDB-lite"/>
    </source>
</evidence>
<dbReference type="EMBL" id="BRYA01001463">
    <property type="protein sequence ID" value="GMI43892.1"/>
    <property type="molecule type" value="Genomic_DNA"/>
</dbReference>
<dbReference type="InterPro" id="IPR001357">
    <property type="entry name" value="BRCT_dom"/>
</dbReference>
<accession>A0A9W7GDN2</accession>
<dbReference type="AlphaFoldDB" id="A0A9W7GDN2"/>
<dbReference type="Proteomes" id="UP001165065">
    <property type="component" value="Unassembled WGS sequence"/>
</dbReference>
<feature type="domain" description="BRCT" evidence="2">
    <location>
        <begin position="80"/>
        <end position="151"/>
    </location>
</feature>
<proteinExistence type="predicted"/>
<evidence type="ECO:0000313" key="3">
    <source>
        <dbReference type="EMBL" id="GMI43892.1"/>
    </source>
</evidence>
<dbReference type="SUPFAM" id="SSF52113">
    <property type="entry name" value="BRCT domain"/>
    <property type="match status" value="1"/>
</dbReference>
<name>A0A9W7GDN2_9STRA</name>
<dbReference type="InterPro" id="IPR036420">
    <property type="entry name" value="BRCT_dom_sf"/>
</dbReference>